<dbReference type="InParanoid" id="W4KBY2"/>
<evidence type="ECO:0000256" key="5">
    <source>
        <dbReference type="ARBA" id="ARBA00022989"/>
    </source>
</evidence>
<dbReference type="OrthoDB" id="433512at2759"/>
<organism evidence="10 11">
    <name type="scientific">Heterobasidion irregulare (strain TC 32-1)</name>
    <dbReference type="NCBI Taxonomy" id="747525"/>
    <lineage>
        <taxon>Eukaryota</taxon>
        <taxon>Fungi</taxon>
        <taxon>Dikarya</taxon>
        <taxon>Basidiomycota</taxon>
        <taxon>Agaricomycotina</taxon>
        <taxon>Agaricomycetes</taxon>
        <taxon>Russulales</taxon>
        <taxon>Bondarzewiaceae</taxon>
        <taxon>Heterobasidion</taxon>
        <taxon>Heterobasidion annosum species complex</taxon>
    </lineage>
</organism>
<protein>
    <submittedName>
        <fullName evidence="10">Inorganic phosphate transporter</fullName>
    </submittedName>
</protein>
<dbReference type="Proteomes" id="UP000030671">
    <property type="component" value="Unassembled WGS sequence"/>
</dbReference>
<evidence type="ECO:0000256" key="7">
    <source>
        <dbReference type="SAM" id="MobiDB-lite"/>
    </source>
</evidence>
<dbReference type="GeneID" id="20667685"/>
<feature type="transmembrane region" description="Helical" evidence="8">
    <location>
        <begin position="96"/>
        <end position="117"/>
    </location>
</feature>
<feature type="transmembrane region" description="Helical" evidence="8">
    <location>
        <begin position="496"/>
        <end position="518"/>
    </location>
</feature>
<dbReference type="STRING" id="747525.W4KBY2"/>
<keyword evidence="4 8" id="KW-0812">Transmembrane</keyword>
<evidence type="ECO:0000256" key="3">
    <source>
        <dbReference type="ARBA" id="ARBA00022592"/>
    </source>
</evidence>
<feature type="transmembrane region" description="Helical" evidence="8">
    <location>
        <begin position="148"/>
        <end position="168"/>
    </location>
</feature>
<dbReference type="GO" id="GO:0006817">
    <property type="term" value="P:phosphate ion transport"/>
    <property type="evidence" value="ECO:0007669"/>
    <property type="project" value="UniProtKB-KW"/>
</dbReference>
<feature type="transmembrane region" description="Helical" evidence="8">
    <location>
        <begin position="124"/>
        <end position="142"/>
    </location>
</feature>
<dbReference type="GO" id="GO:0005315">
    <property type="term" value="F:phosphate transmembrane transporter activity"/>
    <property type="evidence" value="ECO:0007669"/>
    <property type="project" value="InterPro"/>
</dbReference>
<dbReference type="AlphaFoldDB" id="W4KBY2"/>
<keyword evidence="3" id="KW-0592">Phosphate transport</keyword>
<feature type="transmembrane region" description="Helical" evidence="8">
    <location>
        <begin position="189"/>
        <end position="214"/>
    </location>
</feature>
<dbReference type="InterPro" id="IPR036259">
    <property type="entry name" value="MFS_trans_sf"/>
</dbReference>
<accession>W4KBY2</accession>
<feature type="transmembrane region" description="Helical" evidence="8">
    <location>
        <begin position="55"/>
        <end position="84"/>
    </location>
</feature>
<feature type="region of interest" description="Disordered" evidence="7">
    <location>
        <begin position="1"/>
        <end position="23"/>
    </location>
</feature>
<dbReference type="KEGG" id="hir:HETIRDRAFT_157041"/>
<dbReference type="InterPro" id="IPR005829">
    <property type="entry name" value="Sugar_transporter_CS"/>
</dbReference>
<evidence type="ECO:0000256" key="2">
    <source>
        <dbReference type="ARBA" id="ARBA00022448"/>
    </source>
</evidence>
<feature type="transmembrane region" description="Helical" evidence="8">
    <location>
        <begin position="326"/>
        <end position="349"/>
    </location>
</feature>
<evidence type="ECO:0000313" key="10">
    <source>
        <dbReference type="EMBL" id="ETW83273.1"/>
    </source>
</evidence>
<feature type="domain" description="Major facilitator superfamily (MFS) profile" evidence="9">
    <location>
        <begin position="55"/>
        <end position="522"/>
    </location>
</feature>
<dbReference type="Pfam" id="PF00083">
    <property type="entry name" value="Sugar_tr"/>
    <property type="match status" value="1"/>
</dbReference>
<keyword evidence="2" id="KW-0813">Transport</keyword>
<evidence type="ECO:0000256" key="8">
    <source>
        <dbReference type="SAM" id="Phobius"/>
    </source>
</evidence>
<evidence type="ECO:0000256" key="6">
    <source>
        <dbReference type="ARBA" id="ARBA00023136"/>
    </source>
</evidence>
<feature type="transmembrane region" description="Helical" evidence="8">
    <location>
        <begin position="397"/>
        <end position="417"/>
    </location>
</feature>
<evidence type="ECO:0000259" key="9">
    <source>
        <dbReference type="PROSITE" id="PS50850"/>
    </source>
</evidence>
<dbReference type="PROSITE" id="PS50850">
    <property type="entry name" value="MFS"/>
    <property type="match status" value="1"/>
</dbReference>
<keyword evidence="6 8" id="KW-0472">Membrane</keyword>
<feature type="transmembrane region" description="Helical" evidence="8">
    <location>
        <begin position="369"/>
        <end position="390"/>
    </location>
</feature>
<dbReference type="PROSITE" id="PS00216">
    <property type="entry name" value="SUGAR_TRANSPORT_1"/>
    <property type="match status" value="1"/>
</dbReference>
<dbReference type="GO" id="GO:0016020">
    <property type="term" value="C:membrane"/>
    <property type="evidence" value="ECO:0007669"/>
    <property type="project" value="UniProtKB-SubCell"/>
</dbReference>
<feature type="transmembrane region" description="Helical" evidence="8">
    <location>
        <begin position="234"/>
        <end position="253"/>
    </location>
</feature>
<dbReference type="SUPFAM" id="SSF103473">
    <property type="entry name" value="MFS general substrate transporter"/>
    <property type="match status" value="1"/>
</dbReference>
<comment type="subcellular location">
    <subcellularLocation>
        <location evidence="1">Membrane</location>
        <topology evidence="1">Multi-pass membrane protein</topology>
    </subcellularLocation>
</comment>
<dbReference type="HOGENOM" id="CLU_001265_46_14_1"/>
<evidence type="ECO:0000256" key="4">
    <source>
        <dbReference type="ARBA" id="ARBA00022692"/>
    </source>
</evidence>
<dbReference type="InterPro" id="IPR004738">
    <property type="entry name" value="Phos_permease"/>
</dbReference>
<gene>
    <name evidence="10" type="ORF">HETIRDRAFT_157041</name>
</gene>
<dbReference type="Gene3D" id="1.20.1250.20">
    <property type="entry name" value="MFS general substrate transporter like domains"/>
    <property type="match status" value="2"/>
</dbReference>
<dbReference type="RefSeq" id="XP_009545544.1">
    <property type="nucleotide sequence ID" value="XM_009547249.1"/>
</dbReference>
<name>W4KBY2_HETIT</name>
<evidence type="ECO:0000313" key="11">
    <source>
        <dbReference type="Proteomes" id="UP000030671"/>
    </source>
</evidence>
<dbReference type="NCBIfam" id="TIGR00887">
    <property type="entry name" value="2A0109"/>
    <property type="match status" value="1"/>
</dbReference>
<dbReference type="InterPro" id="IPR005828">
    <property type="entry name" value="MFS_sugar_transport-like"/>
</dbReference>
<evidence type="ECO:0000256" key="1">
    <source>
        <dbReference type="ARBA" id="ARBA00004141"/>
    </source>
</evidence>
<dbReference type="eggNOG" id="KOG0252">
    <property type="taxonomic scope" value="Eukaryota"/>
</dbReference>
<dbReference type="InterPro" id="IPR020846">
    <property type="entry name" value="MFS_dom"/>
</dbReference>
<dbReference type="PROSITE" id="PS00217">
    <property type="entry name" value="SUGAR_TRANSPORT_2"/>
    <property type="match status" value="1"/>
</dbReference>
<dbReference type="EMBL" id="KI925457">
    <property type="protein sequence ID" value="ETW83273.1"/>
    <property type="molecule type" value="Genomic_DNA"/>
</dbReference>
<keyword evidence="11" id="KW-1185">Reference proteome</keyword>
<dbReference type="CDD" id="cd17364">
    <property type="entry name" value="MFS_PhT"/>
    <property type="match status" value="1"/>
</dbReference>
<proteinExistence type="predicted"/>
<keyword evidence="5 8" id="KW-1133">Transmembrane helix</keyword>
<reference evidence="10 11" key="1">
    <citation type="journal article" date="2012" name="New Phytol.">
        <title>Insight into trade-off between wood decay and parasitism from the genome of a fungal forest pathogen.</title>
        <authorList>
            <person name="Olson A."/>
            <person name="Aerts A."/>
            <person name="Asiegbu F."/>
            <person name="Belbahri L."/>
            <person name="Bouzid O."/>
            <person name="Broberg A."/>
            <person name="Canback B."/>
            <person name="Coutinho P.M."/>
            <person name="Cullen D."/>
            <person name="Dalman K."/>
            <person name="Deflorio G."/>
            <person name="van Diepen L.T."/>
            <person name="Dunand C."/>
            <person name="Duplessis S."/>
            <person name="Durling M."/>
            <person name="Gonthier P."/>
            <person name="Grimwood J."/>
            <person name="Fossdal C.G."/>
            <person name="Hansson D."/>
            <person name="Henrissat B."/>
            <person name="Hietala A."/>
            <person name="Himmelstrand K."/>
            <person name="Hoffmeister D."/>
            <person name="Hogberg N."/>
            <person name="James T.Y."/>
            <person name="Karlsson M."/>
            <person name="Kohler A."/>
            <person name="Kues U."/>
            <person name="Lee Y.H."/>
            <person name="Lin Y.C."/>
            <person name="Lind M."/>
            <person name="Lindquist E."/>
            <person name="Lombard V."/>
            <person name="Lucas S."/>
            <person name="Lunden K."/>
            <person name="Morin E."/>
            <person name="Murat C."/>
            <person name="Park J."/>
            <person name="Raffaello T."/>
            <person name="Rouze P."/>
            <person name="Salamov A."/>
            <person name="Schmutz J."/>
            <person name="Solheim H."/>
            <person name="Stahlberg J."/>
            <person name="Velez H."/>
            <person name="de Vries R.P."/>
            <person name="Wiebenga A."/>
            <person name="Woodward S."/>
            <person name="Yakovlev I."/>
            <person name="Garbelotto M."/>
            <person name="Martin F."/>
            <person name="Grigoriev I.V."/>
            <person name="Stenlid J."/>
        </authorList>
    </citation>
    <scope>NUCLEOTIDE SEQUENCE [LARGE SCALE GENOMIC DNA]</scope>
    <source>
        <strain evidence="10 11">TC 32-1</strain>
    </source>
</reference>
<sequence>MAASFENSGEKGKLSSEGSISGLPRMAAPHELDERRRAALAEIDNAKFSWFHVKVCAVAGVGFFTDAYDIFAINIASTMLGYVYGKGHALSANQDLGVKVAAPVGTLVGQLLFGWLADVIGRKRMYGVELMIIIVATFAQALSGQGPAVHIIGVLIVWRFIMGIGIGGDYPLSAVISSEFASTRSRGRLMTAVFASQGWGNFAAALVALIVVSAYKTSILTDNFVTLDSVDFCWRLLIGLGCVPGVVALYFRLTIPETPRFTMDIERNVKQATQDINNVLTTGNSYVDPDAVVQRAKAPKASRRDFAAHFSKWSNMKVLIGTAYSWFALDIAFYGLGLNSSIILTAIGFGTPPTSGTLGVYENLHNICVGNLILSAAGLIPGYWVSFLFIDSWGRKPIQLMGFIMLTILFVIMGFGYDKLTATTSTTKAFVFLYCLANFFQNFGPNTTTFVIPGEVFPTRYRSTAHGISAASGKLGAVVAQVGFARLKDIGGKNKFVKHILEIFAFFMLTGIFSTLLLPETKGKSLEELSNENQEGFLQGVAPVEVRDGVIVEAEARERESRAV</sequence>
<dbReference type="PANTHER" id="PTHR24064">
    <property type="entry name" value="SOLUTE CARRIER FAMILY 22 MEMBER"/>
    <property type="match status" value="1"/>
</dbReference>